<evidence type="ECO:0000313" key="2">
    <source>
        <dbReference type="EMBL" id="CAB4150135.1"/>
    </source>
</evidence>
<accession>A0A6J5MSJ3</accession>
<proteinExistence type="predicted"/>
<dbReference type="EMBL" id="LR796537">
    <property type="protein sequence ID" value="CAB4150135.1"/>
    <property type="molecule type" value="Genomic_DNA"/>
</dbReference>
<feature type="compositionally biased region" description="Low complexity" evidence="1">
    <location>
        <begin position="1"/>
        <end position="10"/>
    </location>
</feature>
<evidence type="ECO:0000256" key="1">
    <source>
        <dbReference type="SAM" id="MobiDB-lite"/>
    </source>
</evidence>
<gene>
    <name evidence="2" type="ORF">UFOVP562_22</name>
</gene>
<feature type="region of interest" description="Disordered" evidence="1">
    <location>
        <begin position="1"/>
        <end position="25"/>
    </location>
</feature>
<reference evidence="2" key="1">
    <citation type="submission" date="2020-04" db="EMBL/GenBank/DDBJ databases">
        <authorList>
            <person name="Chiriac C."/>
            <person name="Salcher M."/>
            <person name="Ghai R."/>
            <person name="Kavagutti S V."/>
        </authorList>
    </citation>
    <scope>NUCLEOTIDE SEQUENCE</scope>
</reference>
<sequence length="58" mass="6192">MANANPASAAPKPPKIPKDSGSPKIEYFGEGAEKIKFTVDPKATVIRVYANGLILTDY</sequence>
<name>A0A6J5MSJ3_9CAUD</name>
<protein>
    <submittedName>
        <fullName evidence="2">Uncharacterized protein</fullName>
    </submittedName>
</protein>
<organism evidence="2">
    <name type="scientific">uncultured Caudovirales phage</name>
    <dbReference type="NCBI Taxonomy" id="2100421"/>
    <lineage>
        <taxon>Viruses</taxon>
        <taxon>Duplodnaviria</taxon>
        <taxon>Heunggongvirae</taxon>
        <taxon>Uroviricota</taxon>
        <taxon>Caudoviricetes</taxon>
        <taxon>Peduoviridae</taxon>
        <taxon>Maltschvirus</taxon>
        <taxon>Maltschvirus maltsch</taxon>
    </lineage>
</organism>